<evidence type="ECO:0000313" key="4">
    <source>
        <dbReference type="EMBL" id="VEP13210.1"/>
    </source>
</evidence>
<keyword evidence="1 2" id="KW-0648">Protein biosynthesis</keyword>
<dbReference type="Pfam" id="PF02686">
    <property type="entry name" value="GatC"/>
    <property type="match status" value="1"/>
</dbReference>
<evidence type="ECO:0000256" key="3">
    <source>
        <dbReference type="SAM" id="MobiDB-lite"/>
    </source>
</evidence>
<dbReference type="GO" id="GO:0070681">
    <property type="term" value="P:glutaminyl-tRNAGln biosynthesis via transamidation"/>
    <property type="evidence" value="ECO:0007669"/>
    <property type="project" value="TreeGrafter"/>
</dbReference>
<dbReference type="InterPro" id="IPR036113">
    <property type="entry name" value="Asp/Glu-ADT_sf_sub_c"/>
</dbReference>
<keyword evidence="5" id="KW-1185">Reference proteome</keyword>
<comment type="function">
    <text evidence="2">Allows the formation of correctly charged Asn-tRNA(Asn) or Gln-tRNA(Gln) through the transamidation of misacylated Asp-tRNA(Asn) or Glu-tRNA(Gln) in organisms which lack either or both of asparaginyl-tRNA or glutaminyl-tRNA synthetases. The reaction takes place in the presence of glutamine and ATP through an activated phospho-Asp-tRNA(Asn) or phospho-Glu-tRNA(Gln).</text>
</comment>
<evidence type="ECO:0000256" key="1">
    <source>
        <dbReference type="ARBA" id="ARBA00022917"/>
    </source>
</evidence>
<dbReference type="EC" id="6.3.5.-" evidence="2"/>
<keyword evidence="2" id="KW-0547">Nucleotide-binding</keyword>
<evidence type="ECO:0000313" key="5">
    <source>
        <dbReference type="Proteomes" id="UP000320055"/>
    </source>
</evidence>
<dbReference type="PANTHER" id="PTHR15004">
    <property type="entry name" value="GLUTAMYL-TRNA(GLN) AMIDOTRANSFERASE SUBUNIT C, MITOCHONDRIAL"/>
    <property type="match status" value="1"/>
</dbReference>
<keyword evidence="2 4" id="KW-0436">Ligase</keyword>
<feature type="compositionally biased region" description="Basic and acidic residues" evidence="3">
    <location>
        <begin position="62"/>
        <end position="75"/>
    </location>
</feature>
<dbReference type="GO" id="GO:0016740">
    <property type="term" value="F:transferase activity"/>
    <property type="evidence" value="ECO:0007669"/>
    <property type="project" value="UniProtKB-KW"/>
</dbReference>
<keyword evidence="2" id="KW-0067">ATP-binding</keyword>
<organism evidence="4 5">
    <name type="scientific">Hyella patelloides LEGE 07179</name>
    <dbReference type="NCBI Taxonomy" id="945734"/>
    <lineage>
        <taxon>Bacteria</taxon>
        <taxon>Bacillati</taxon>
        <taxon>Cyanobacteriota</taxon>
        <taxon>Cyanophyceae</taxon>
        <taxon>Pleurocapsales</taxon>
        <taxon>Hyellaceae</taxon>
        <taxon>Hyella</taxon>
    </lineage>
</organism>
<accession>A0A563VP62</accession>
<name>A0A563VP62_9CYAN</name>
<keyword evidence="4" id="KW-0808">Transferase</keyword>
<dbReference type="EMBL" id="CAACVJ010000101">
    <property type="protein sequence ID" value="VEP13210.1"/>
    <property type="molecule type" value="Genomic_DNA"/>
</dbReference>
<dbReference type="GO" id="GO:0050567">
    <property type="term" value="F:glutaminyl-tRNA synthase (glutamine-hydrolyzing) activity"/>
    <property type="evidence" value="ECO:0007669"/>
    <property type="project" value="UniProtKB-UniRule"/>
</dbReference>
<evidence type="ECO:0000256" key="2">
    <source>
        <dbReference type="HAMAP-Rule" id="MF_00122"/>
    </source>
</evidence>
<dbReference type="GO" id="GO:0006450">
    <property type="term" value="P:regulation of translational fidelity"/>
    <property type="evidence" value="ECO:0007669"/>
    <property type="project" value="InterPro"/>
</dbReference>
<dbReference type="AlphaFoldDB" id="A0A563VP62"/>
<comment type="catalytic activity">
    <reaction evidence="2">
        <text>L-aspartyl-tRNA(Asn) + L-glutamine + ATP + H2O = L-asparaginyl-tRNA(Asn) + L-glutamate + ADP + phosphate + 2 H(+)</text>
        <dbReference type="Rhea" id="RHEA:14513"/>
        <dbReference type="Rhea" id="RHEA-COMP:9674"/>
        <dbReference type="Rhea" id="RHEA-COMP:9677"/>
        <dbReference type="ChEBI" id="CHEBI:15377"/>
        <dbReference type="ChEBI" id="CHEBI:15378"/>
        <dbReference type="ChEBI" id="CHEBI:29985"/>
        <dbReference type="ChEBI" id="CHEBI:30616"/>
        <dbReference type="ChEBI" id="CHEBI:43474"/>
        <dbReference type="ChEBI" id="CHEBI:58359"/>
        <dbReference type="ChEBI" id="CHEBI:78515"/>
        <dbReference type="ChEBI" id="CHEBI:78516"/>
        <dbReference type="ChEBI" id="CHEBI:456216"/>
    </reaction>
</comment>
<dbReference type="GO" id="GO:0006412">
    <property type="term" value="P:translation"/>
    <property type="evidence" value="ECO:0007669"/>
    <property type="project" value="UniProtKB-UniRule"/>
</dbReference>
<protein>
    <recommendedName>
        <fullName evidence="2">Aspartyl/glutamyl-tRNA(Asn/Gln) amidotransferase subunit C</fullName>
        <shortName evidence="2">Asp/Glu-ADT subunit C</shortName>
        <ecNumber evidence="2">6.3.5.-</ecNumber>
    </recommendedName>
</protein>
<dbReference type="GO" id="GO:0005524">
    <property type="term" value="F:ATP binding"/>
    <property type="evidence" value="ECO:0007669"/>
    <property type="project" value="UniProtKB-KW"/>
</dbReference>
<comment type="subunit">
    <text evidence="2">Heterotrimer of A, B and C subunits.</text>
</comment>
<comment type="catalytic activity">
    <reaction evidence="2">
        <text>L-glutamyl-tRNA(Gln) + L-glutamine + ATP + H2O = L-glutaminyl-tRNA(Gln) + L-glutamate + ADP + phosphate + H(+)</text>
        <dbReference type="Rhea" id="RHEA:17521"/>
        <dbReference type="Rhea" id="RHEA-COMP:9681"/>
        <dbReference type="Rhea" id="RHEA-COMP:9684"/>
        <dbReference type="ChEBI" id="CHEBI:15377"/>
        <dbReference type="ChEBI" id="CHEBI:15378"/>
        <dbReference type="ChEBI" id="CHEBI:29985"/>
        <dbReference type="ChEBI" id="CHEBI:30616"/>
        <dbReference type="ChEBI" id="CHEBI:43474"/>
        <dbReference type="ChEBI" id="CHEBI:58359"/>
        <dbReference type="ChEBI" id="CHEBI:78520"/>
        <dbReference type="ChEBI" id="CHEBI:78521"/>
        <dbReference type="ChEBI" id="CHEBI:456216"/>
    </reaction>
</comment>
<feature type="region of interest" description="Disordered" evidence="3">
    <location>
        <begin position="53"/>
        <end position="83"/>
    </location>
</feature>
<dbReference type="GO" id="GO:0050566">
    <property type="term" value="F:asparaginyl-tRNA synthase (glutamine-hydrolyzing) activity"/>
    <property type="evidence" value="ECO:0007669"/>
    <property type="project" value="RHEA"/>
</dbReference>
<proteinExistence type="inferred from homology"/>
<dbReference type="OrthoDB" id="9813938at2"/>
<dbReference type="Proteomes" id="UP000320055">
    <property type="component" value="Unassembled WGS sequence"/>
</dbReference>
<dbReference type="PANTHER" id="PTHR15004:SF0">
    <property type="entry name" value="GLUTAMYL-TRNA(GLN) AMIDOTRANSFERASE SUBUNIT C, MITOCHONDRIAL"/>
    <property type="match status" value="1"/>
</dbReference>
<dbReference type="InterPro" id="IPR003837">
    <property type="entry name" value="GatC"/>
</dbReference>
<dbReference type="RefSeq" id="WP_144864462.1">
    <property type="nucleotide sequence ID" value="NZ_LR213780.1"/>
</dbReference>
<gene>
    <name evidence="2 4" type="primary">gatC</name>
    <name evidence="4" type="ORF">H1P_190009</name>
</gene>
<dbReference type="HAMAP" id="MF_00122">
    <property type="entry name" value="GatC"/>
    <property type="match status" value="1"/>
</dbReference>
<dbReference type="Gene3D" id="1.10.20.60">
    <property type="entry name" value="Glu-tRNAGln amidotransferase C subunit, N-terminal domain"/>
    <property type="match status" value="1"/>
</dbReference>
<reference evidence="4 5" key="1">
    <citation type="submission" date="2019-01" db="EMBL/GenBank/DDBJ databases">
        <authorList>
            <person name="Brito A."/>
        </authorList>
    </citation>
    <scope>NUCLEOTIDE SEQUENCE [LARGE SCALE GENOMIC DNA]</scope>
    <source>
        <strain evidence="4">1</strain>
    </source>
</reference>
<dbReference type="SUPFAM" id="SSF141000">
    <property type="entry name" value="Glu-tRNAGln amidotransferase C subunit"/>
    <property type="match status" value="1"/>
</dbReference>
<dbReference type="NCBIfam" id="TIGR00135">
    <property type="entry name" value="gatC"/>
    <property type="match status" value="1"/>
</dbReference>
<comment type="similarity">
    <text evidence="2">Belongs to the GatC family.</text>
</comment>
<sequence>MIDREQVRKVAHLARLDITAEEEEQFTTQLNSILDYFEQLSELDTDNVQPTTRAIETSNITRPDRLEPFPNKKDLIQSAPEPDGEYFRVPKIMASDES</sequence>